<feature type="binding site" evidence="5">
    <location>
        <position position="346"/>
    </location>
    <ligand>
        <name>pyridoxal 5'-phosphate</name>
        <dbReference type="ChEBI" id="CHEBI:597326"/>
    </ligand>
</feature>
<dbReference type="UniPathway" id="UPA00334">
    <property type="reaction ID" value="UER00455"/>
</dbReference>
<comment type="pathway">
    <text evidence="5 6">Amino-acid degradation; L-kynurenine degradation; L-alanine and anthranilate from L-kynurenine: step 1/1.</text>
</comment>
<accession>A0A8H4VRX9</accession>
<evidence type="ECO:0000256" key="1">
    <source>
        <dbReference type="ARBA" id="ARBA00022490"/>
    </source>
</evidence>
<dbReference type="GO" id="GO:0043420">
    <property type="term" value="P:anthranilate metabolic process"/>
    <property type="evidence" value="ECO:0007669"/>
    <property type="project" value="UniProtKB-UniRule"/>
</dbReference>
<dbReference type="GO" id="GO:0030429">
    <property type="term" value="F:kynureninase activity"/>
    <property type="evidence" value="ECO:0007669"/>
    <property type="project" value="UniProtKB-UniRule"/>
</dbReference>
<feature type="binding site" evidence="5">
    <location>
        <position position="253"/>
    </location>
    <ligand>
        <name>pyridoxal 5'-phosphate</name>
        <dbReference type="ChEBI" id="CHEBI:597326"/>
    </ligand>
</feature>
<feature type="binding site" evidence="5">
    <location>
        <position position="256"/>
    </location>
    <ligand>
        <name>pyridoxal 5'-phosphate</name>
        <dbReference type="ChEBI" id="CHEBI:597326"/>
    </ligand>
</feature>
<dbReference type="PANTHER" id="PTHR14084:SF2">
    <property type="entry name" value="KYNURENINASE 2"/>
    <property type="match status" value="1"/>
</dbReference>
<feature type="modified residue" description="N6-(pyridoxal phosphate)lysine" evidence="5">
    <location>
        <position position="279"/>
    </location>
</feature>
<dbReference type="Pfam" id="PF22580">
    <property type="entry name" value="KYNU_C"/>
    <property type="match status" value="1"/>
</dbReference>
<feature type="binding site" evidence="5">
    <location>
        <position position="278"/>
    </location>
    <ligand>
        <name>pyridoxal 5'-phosphate</name>
        <dbReference type="ChEBI" id="CHEBI:597326"/>
    </ligand>
</feature>
<protein>
    <recommendedName>
        <fullName evidence="5 6">Kynureninase</fullName>
        <ecNumber evidence="5 6">3.7.1.3</ecNumber>
    </recommendedName>
    <alternativeName>
        <fullName evidence="5">Biosynthesis of nicotinic acid protein 5</fullName>
    </alternativeName>
    <alternativeName>
        <fullName evidence="5">L-kynurenine hydrolase</fullName>
    </alternativeName>
</protein>
<reference evidence="7 8" key="1">
    <citation type="submission" date="2020-03" db="EMBL/GenBank/DDBJ databases">
        <title>Draft Genome Sequence of Cudoniella acicularis.</title>
        <authorList>
            <person name="Buettner E."/>
            <person name="Kellner H."/>
        </authorList>
    </citation>
    <scope>NUCLEOTIDE SEQUENCE [LARGE SCALE GENOMIC DNA]</scope>
    <source>
        <strain evidence="7 8">DSM 108380</strain>
    </source>
</reference>
<evidence type="ECO:0000256" key="5">
    <source>
        <dbReference type="HAMAP-Rule" id="MF_03017"/>
    </source>
</evidence>
<dbReference type="PANTHER" id="PTHR14084">
    <property type="entry name" value="KYNURENINASE"/>
    <property type="match status" value="1"/>
</dbReference>
<dbReference type="FunFam" id="3.40.640.10:FF:000031">
    <property type="entry name" value="Kynureninase"/>
    <property type="match status" value="1"/>
</dbReference>
<feature type="binding site" evidence="5">
    <location>
        <position position="318"/>
    </location>
    <ligand>
        <name>pyridoxal 5'-phosphate</name>
        <dbReference type="ChEBI" id="CHEBI:597326"/>
    </ligand>
</feature>
<comment type="catalytic activity">
    <reaction evidence="5 6">
        <text>L-kynurenine + H2O = anthranilate + L-alanine + H(+)</text>
        <dbReference type="Rhea" id="RHEA:16813"/>
        <dbReference type="ChEBI" id="CHEBI:15377"/>
        <dbReference type="ChEBI" id="CHEBI:15378"/>
        <dbReference type="ChEBI" id="CHEBI:16567"/>
        <dbReference type="ChEBI" id="CHEBI:57959"/>
        <dbReference type="ChEBI" id="CHEBI:57972"/>
        <dbReference type="EC" id="3.7.1.3"/>
    </reaction>
</comment>
<dbReference type="InterPro" id="IPR015424">
    <property type="entry name" value="PyrdxlP-dep_Trfase"/>
</dbReference>
<comment type="catalytic activity">
    <reaction evidence="6">
        <text>3-hydroxy-L-kynurenine + H2O = 3-hydroxyanthranilate + L-alanine + H(+)</text>
        <dbReference type="Rhea" id="RHEA:25143"/>
        <dbReference type="ChEBI" id="CHEBI:15377"/>
        <dbReference type="ChEBI" id="CHEBI:15378"/>
        <dbReference type="ChEBI" id="CHEBI:36559"/>
        <dbReference type="ChEBI" id="CHEBI:57972"/>
        <dbReference type="ChEBI" id="CHEBI:58125"/>
        <dbReference type="EC" id="3.7.1.3"/>
    </reaction>
</comment>
<dbReference type="GO" id="GO:0030170">
    <property type="term" value="F:pyridoxal phosphate binding"/>
    <property type="evidence" value="ECO:0007669"/>
    <property type="project" value="UniProtKB-UniRule"/>
</dbReference>
<dbReference type="GO" id="GO:0019805">
    <property type="term" value="P:quinolinate biosynthetic process"/>
    <property type="evidence" value="ECO:0007669"/>
    <property type="project" value="UniProtKB-UniRule"/>
</dbReference>
<gene>
    <name evidence="5" type="primary">BNA5</name>
    <name evidence="7" type="ORF">G7Y89_g14989</name>
</gene>
<dbReference type="Gene3D" id="3.90.1150.10">
    <property type="entry name" value="Aspartate Aminotransferase, domain 1"/>
    <property type="match status" value="1"/>
</dbReference>
<dbReference type="PIRSF" id="PIRSF038800">
    <property type="entry name" value="KYNU"/>
    <property type="match status" value="1"/>
</dbReference>
<dbReference type="GO" id="GO:0034354">
    <property type="term" value="P:'de novo' NAD+ biosynthetic process from L-tryptophan"/>
    <property type="evidence" value="ECO:0007669"/>
    <property type="project" value="UniProtKB-UniRule"/>
</dbReference>
<dbReference type="EMBL" id="JAAMPI010002144">
    <property type="protein sequence ID" value="KAF4618120.1"/>
    <property type="molecule type" value="Genomic_DNA"/>
</dbReference>
<keyword evidence="3 5" id="KW-0378">Hydrolase</keyword>
<comment type="caution">
    <text evidence="7">The sequence shown here is derived from an EMBL/GenBank/DDBJ whole genome shotgun (WGS) entry which is preliminary data.</text>
</comment>
<dbReference type="InterPro" id="IPR010111">
    <property type="entry name" value="Kynureninase"/>
</dbReference>
<dbReference type="HAMAP" id="MF_01970">
    <property type="entry name" value="Kynureninase"/>
    <property type="match status" value="1"/>
</dbReference>
<keyword evidence="8" id="KW-1185">Reference proteome</keyword>
<comment type="pathway">
    <text evidence="5 6">Cofactor biosynthesis; NAD(+) biosynthesis; quinolinate from L-kynurenine: step 2/3.</text>
</comment>
<dbReference type="UniPathway" id="UPA00253">
    <property type="reaction ID" value="UER00329"/>
</dbReference>
<proteinExistence type="inferred from homology"/>
<feature type="binding site" evidence="5">
    <location>
        <position position="141"/>
    </location>
    <ligand>
        <name>pyridoxal 5'-phosphate</name>
        <dbReference type="ChEBI" id="CHEBI:597326"/>
    </ligand>
</feature>
<evidence type="ECO:0000256" key="2">
    <source>
        <dbReference type="ARBA" id="ARBA00022642"/>
    </source>
</evidence>
<dbReference type="GO" id="GO:0005737">
    <property type="term" value="C:cytoplasm"/>
    <property type="evidence" value="ECO:0007669"/>
    <property type="project" value="UniProtKB-SubCell"/>
</dbReference>
<evidence type="ECO:0000256" key="4">
    <source>
        <dbReference type="ARBA" id="ARBA00022898"/>
    </source>
</evidence>
<dbReference type="NCBIfam" id="TIGR01814">
    <property type="entry name" value="kynureninase"/>
    <property type="match status" value="1"/>
</dbReference>
<dbReference type="GO" id="GO:0019441">
    <property type="term" value="P:L-tryptophan catabolic process to kynurenine"/>
    <property type="evidence" value="ECO:0007669"/>
    <property type="project" value="TreeGrafter"/>
</dbReference>
<name>A0A8H4VRX9_9HELO</name>
<comment type="function">
    <text evidence="5 6">Catalyzes the cleavage of L-kynurenine (L-Kyn) and L-3-hydroxykynurenine (L-3OHKyn) into anthranilic acid (AA) and 3-hydroxyanthranilic acid (3-OHAA), respectively.</text>
</comment>
<dbReference type="EC" id="3.7.1.3" evidence="5 6"/>
<dbReference type="InterPro" id="IPR015422">
    <property type="entry name" value="PyrdxlP-dep_Trfase_small"/>
</dbReference>
<dbReference type="OrthoDB" id="5978656at2759"/>
<dbReference type="Gene3D" id="3.40.640.10">
    <property type="entry name" value="Type I PLP-dependent aspartate aminotransferase-like (Major domain)"/>
    <property type="match status" value="1"/>
</dbReference>
<dbReference type="AlphaFoldDB" id="A0A8H4VRX9"/>
<comment type="subunit">
    <text evidence="5 6">Homodimer.</text>
</comment>
<evidence type="ECO:0000256" key="3">
    <source>
        <dbReference type="ARBA" id="ARBA00022801"/>
    </source>
</evidence>
<feature type="binding site" evidence="5">
    <location>
        <begin position="168"/>
        <end position="171"/>
    </location>
    <ligand>
        <name>pyridoxal 5'-phosphate</name>
        <dbReference type="ChEBI" id="CHEBI:597326"/>
    </ligand>
</feature>
<evidence type="ECO:0000256" key="6">
    <source>
        <dbReference type="PIRNR" id="PIRNR038800"/>
    </source>
</evidence>
<dbReference type="InterPro" id="IPR015421">
    <property type="entry name" value="PyrdxlP-dep_Trfase_major"/>
</dbReference>
<dbReference type="SUPFAM" id="SSF53383">
    <property type="entry name" value="PLP-dependent transferases"/>
    <property type="match status" value="1"/>
</dbReference>
<comment type="cofactor">
    <cofactor evidence="5 6">
        <name>pyridoxal 5'-phosphate</name>
        <dbReference type="ChEBI" id="CHEBI:597326"/>
    </cofactor>
</comment>
<keyword evidence="1 5" id="KW-0963">Cytoplasm</keyword>
<comment type="subcellular location">
    <subcellularLocation>
        <location evidence="5 6">Cytoplasm</location>
    </subcellularLocation>
</comment>
<keyword evidence="4 5" id="KW-0663">Pyridoxal phosphate</keyword>
<dbReference type="Proteomes" id="UP000566819">
    <property type="component" value="Unassembled WGS sequence"/>
</dbReference>
<feature type="binding site" evidence="5">
    <location>
        <position position="140"/>
    </location>
    <ligand>
        <name>pyridoxal 5'-phosphate</name>
        <dbReference type="ChEBI" id="CHEBI:597326"/>
    </ligand>
</feature>
<dbReference type="GO" id="GO:0097053">
    <property type="term" value="P:L-kynurenine catabolic process"/>
    <property type="evidence" value="ECO:0007669"/>
    <property type="project" value="UniProtKB-UniRule"/>
</dbReference>
<keyword evidence="2 5" id="KW-0662">Pyridine nucleotide biosynthesis</keyword>
<organism evidence="7 8">
    <name type="scientific">Cudoniella acicularis</name>
    <dbReference type="NCBI Taxonomy" id="354080"/>
    <lineage>
        <taxon>Eukaryota</taxon>
        <taxon>Fungi</taxon>
        <taxon>Dikarya</taxon>
        <taxon>Ascomycota</taxon>
        <taxon>Pezizomycotina</taxon>
        <taxon>Leotiomycetes</taxon>
        <taxon>Helotiales</taxon>
        <taxon>Tricladiaceae</taxon>
        <taxon>Cudoniella</taxon>
    </lineage>
</organism>
<comment type="caution">
    <text evidence="5">Lacks conserved residue(s) required for the propagation of feature annotation.</text>
</comment>
<evidence type="ECO:0000313" key="7">
    <source>
        <dbReference type="EMBL" id="KAF4618120.1"/>
    </source>
</evidence>
<comment type="similarity">
    <text evidence="5 6">Belongs to the kynureninase family.</text>
</comment>
<sequence>MGSVAVEEQQSLKPTFSAEANTLEYAQSLDAKDHLRLFREKFIIPSKANTKTKKVVKPEQASDDPCIYFCGNSLGLQPRATAEYLQAHLNTWASIGVYGHFRDLEDSPLTQWQLLAEHASKQQAPIVGASPSEVATMGSLTMNLHLLMGSFYTPTASKNKIILDWKAFPSDHYAIESQIQGHGYDPKEAMVMIGPEEGEYEVSTEKILSIIDEHASTTALVLLPGIQYYTGQFFDIKVITAHAQSKGLLVGWDLAHAAGNVPLQLHDWNVDFAAWCTYKYMNAGPGAIAGLYVHERHGKVEYPEGEGKPVFRHRLSGWYGGDQVGRFNMDNKFRPSPGASGYQVSNPSVIDLTSLCGALSVLNQTSMPQIRAKSLKLTAYLAHLLLSTSPSDRAFRIITPSNPEARGTQLSILLKPGRLETLSDMLEDAGIIADKRKPDVIRVAPVPLYNTYEEVWRFVQIFNRALEKCA</sequence>
<evidence type="ECO:0000313" key="8">
    <source>
        <dbReference type="Proteomes" id="UP000566819"/>
    </source>
</evidence>